<evidence type="ECO:0000313" key="2">
    <source>
        <dbReference type="Proteomes" id="UP000501237"/>
    </source>
</evidence>
<dbReference type="KEGG" id="poj:PtoMrB4_28780"/>
<name>A0A679GD67_9GAMM</name>
<accession>A0A679GD67</accession>
<organism evidence="1 2">
    <name type="scientific">Metapseudomonas otitidis</name>
    <dbReference type="NCBI Taxonomy" id="319939"/>
    <lineage>
        <taxon>Bacteria</taxon>
        <taxon>Pseudomonadati</taxon>
        <taxon>Pseudomonadota</taxon>
        <taxon>Gammaproteobacteria</taxon>
        <taxon>Pseudomonadales</taxon>
        <taxon>Pseudomonadaceae</taxon>
        <taxon>Metapseudomonas</taxon>
    </lineage>
</organism>
<dbReference type="Pfam" id="PF14366">
    <property type="entry name" value="DUF4410"/>
    <property type="match status" value="1"/>
</dbReference>
<dbReference type="AlphaFoldDB" id="A0A679GD67"/>
<reference evidence="1 2" key="1">
    <citation type="journal article" date="2020" name="Microbiol. Resour. Announc.">
        <title>Complete genome sequence of Pseudomonas otitidis strain MrB4, isolated from Lake Biwa in Japan.</title>
        <authorList>
            <person name="Miyazaki K."/>
            <person name="Hase E."/>
            <person name="Maruya T."/>
        </authorList>
    </citation>
    <scope>NUCLEOTIDE SEQUENCE [LARGE SCALE GENOMIC DNA]</scope>
    <source>
        <strain evidence="1 2">MrB4</strain>
    </source>
</reference>
<evidence type="ECO:0008006" key="3">
    <source>
        <dbReference type="Google" id="ProtNLM"/>
    </source>
</evidence>
<protein>
    <recommendedName>
        <fullName evidence="3">DUF4410 domain-containing protein</fullName>
    </recommendedName>
</protein>
<proteinExistence type="predicted"/>
<dbReference type="Proteomes" id="UP000501237">
    <property type="component" value="Chromosome"/>
</dbReference>
<dbReference type="InterPro" id="IPR025522">
    <property type="entry name" value="DUF4410"/>
</dbReference>
<dbReference type="EMBL" id="AP022642">
    <property type="protein sequence ID" value="BCA28901.1"/>
    <property type="molecule type" value="Genomic_DNA"/>
</dbReference>
<evidence type="ECO:0000313" key="1">
    <source>
        <dbReference type="EMBL" id="BCA28901.1"/>
    </source>
</evidence>
<sequence>MPFIPLVPRFAGAPSTGRPALVQAASPQFLQGSFMRSILLAAVLLLPVATFAAEPALYLTDFVAQDPGDAQQRERAAQLGAALQQALGARQVQVSRLDERHPLPQSGWLIQGQVASQGGRRLVRTAVGFGAGASSVEAQVWISDLAAGELRQLAAQDRSGRLPGALVSRNPQVAAAKFLLERRALDRNLDEVAAELADEIVRDLAKAR</sequence>
<gene>
    <name evidence="1" type="ORF">PtoMrB4_28780</name>
</gene>